<dbReference type="GO" id="GO:0006935">
    <property type="term" value="P:chemotaxis"/>
    <property type="evidence" value="ECO:0007669"/>
    <property type="project" value="InterPro"/>
</dbReference>
<dbReference type="SUPFAM" id="SSF50341">
    <property type="entry name" value="CheW-like"/>
    <property type="match status" value="1"/>
</dbReference>
<gene>
    <name evidence="2" type="ORF">C8N29_11535</name>
</gene>
<evidence type="ECO:0000259" key="1">
    <source>
        <dbReference type="PROSITE" id="PS50851"/>
    </source>
</evidence>
<dbReference type="PANTHER" id="PTHR22617:SF43">
    <property type="entry name" value="PROTEIN PILI"/>
    <property type="match status" value="1"/>
</dbReference>
<evidence type="ECO:0000313" key="3">
    <source>
        <dbReference type="Proteomes" id="UP000244223"/>
    </source>
</evidence>
<accession>A0A2T5IVL2</accession>
<dbReference type="GO" id="GO:0005829">
    <property type="term" value="C:cytosol"/>
    <property type="evidence" value="ECO:0007669"/>
    <property type="project" value="TreeGrafter"/>
</dbReference>
<keyword evidence="3" id="KW-1185">Reference proteome</keyword>
<reference evidence="2 3" key="1">
    <citation type="submission" date="2018-04" db="EMBL/GenBank/DDBJ databases">
        <title>Genomic Encyclopedia of Archaeal and Bacterial Type Strains, Phase II (KMG-II): from individual species to whole genera.</title>
        <authorList>
            <person name="Goeker M."/>
        </authorList>
    </citation>
    <scope>NUCLEOTIDE SEQUENCE [LARGE SCALE GENOMIC DNA]</scope>
    <source>
        <strain evidence="2 3">DSM 5822</strain>
    </source>
</reference>
<dbReference type="Pfam" id="PF01584">
    <property type="entry name" value="CheW"/>
    <property type="match status" value="1"/>
</dbReference>
<dbReference type="Proteomes" id="UP000244223">
    <property type="component" value="Unassembled WGS sequence"/>
</dbReference>
<dbReference type="PROSITE" id="PS50851">
    <property type="entry name" value="CHEW"/>
    <property type="match status" value="1"/>
</dbReference>
<dbReference type="OrthoDB" id="9794382at2"/>
<dbReference type="Gene3D" id="2.40.50.180">
    <property type="entry name" value="CheA-289, Domain 4"/>
    <property type="match status" value="1"/>
</dbReference>
<name>A0A2T5IVL2_9GAMM</name>
<dbReference type="InterPro" id="IPR039315">
    <property type="entry name" value="CheW"/>
</dbReference>
<feature type="domain" description="CheW-like" evidence="1">
    <location>
        <begin position="30"/>
        <end position="170"/>
    </location>
</feature>
<proteinExistence type="predicted"/>
<dbReference type="PANTHER" id="PTHR22617">
    <property type="entry name" value="CHEMOTAXIS SENSOR HISTIDINE KINASE-RELATED"/>
    <property type="match status" value="1"/>
</dbReference>
<dbReference type="InterPro" id="IPR036061">
    <property type="entry name" value="CheW-like_dom_sf"/>
</dbReference>
<organism evidence="2 3">
    <name type="scientific">Agitococcus lubricus</name>
    <dbReference type="NCBI Taxonomy" id="1077255"/>
    <lineage>
        <taxon>Bacteria</taxon>
        <taxon>Pseudomonadati</taxon>
        <taxon>Pseudomonadota</taxon>
        <taxon>Gammaproteobacteria</taxon>
        <taxon>Moraxellales</taxon>
        <taxon>Moraxellaceae</taxon>
        <taxon>Agitococcus</taxon>
    </lineage>
</organism>
<dbReference type="GO" id="GO:0007165">
    <property type="term" value="P:signal transduction"/>
    <property type="evidence" value="ECO:0007669"/>
    <property type="project" value="InterPro"/>
</dbReference>
<dbReference type="SMART" id="SM00260">
    <property type="entry name" value="CheW"/>
    <property type="match status" value="1"/>
</dbReference>
<evidence type="ECO:0000313" key="2">
    <source>
        <dbReference type="EMBL" id="PTQ87950.1"/>
    </source>
</evidence>
<sequence length="176" mass="19621">MAAKGFIKLLEIAERSKKRGMGLLGQGADAWTGVGFMLAGEYFLAPIGEVAEVLKVPRYTMIPGVESWMRGLANVRGRLLPISDMLMFMGRKTSLNEQKRRIVVVDHQDMFTGLVVDEVLGMQHFTAVDYTLDIKAPFVEAAPFVQGAFVRDGRTWYVLLLSRLIEDPRFIKAAVA</sequence>
<dbReference type="RefSeq" id="WP_107866558.1">
    <property type="nucleotide sequence ID" value="NZ_QAON01000015.1"/>
</dbReference>
<protein>
    <submittedName>
        <fullName evidence="2">Twitching motility protein PilI</fullName>
    </submittedName>
</protein>
<dbReference type="InterPro" id="IPR002545">
    <property type="entry name" value="CheW-lke_dom"/>
</dbReference>
<dbReference type="Gene3D" id="2.30.30.40">
    <property type="entry name" value="SH3 Domains"/>
    <property type="match status" value="1"/>
</dbReference>
<dbReference type="EMBL" id="QAON01000015">
    <property type="protein sequence ID" value="PTQ87950.1"/>
    <property type="molecule type" value="Genomic_DNA"/>
</dbReference>
<dbReference type="AlphaFoldDB" id="A0A2T5IVL2"/>
<comment type="caution">
    <text evidence="2">The sequence shown here is derived from an EMBL/GenBank/DDBJ whole genome shotgun (WGS) entry which is preliminary data.</text>
</comment>